<dbReference type="InterPro" id="IPR002717">
    <property type="entry name" value="HAT_MYST-type"/>
</dbReference>
<feature type="domain" description="MYST-type HAT" evidence="12">
    <location>
        <begin position="1"/>
        <end position="258"/>
    </location>
</feature>
<keyword evidence="7" id="KW-0862">Zinc</keyword>
<evidence type="ECO:0000259" key="12">
    <source>
        <dbReference type="PROSITE" id="PS51726"/>
    </source>
</evidence>
<dbReference type="GO" id="GO:0006357">
    <property type="term" value="P:regulation of transcription by RNA polymerase II"/>
    <property type="evidence" value="ECO:0007669"/>
    <property type="project" value="TreeGrafter"/>
</dbReference>
<comment type="caution">
    <text evidence="13">The sequence shown here is derived from an EMBL/GenBank/DDBJ whole genome shotgun (WGS) entry which is preliminary data.</text>
</comment>
<sequence length="268" mass="30430">EKCPFRFPPGNEIYRCGNVSVFEVDGYTSRLYCQQLCLLAKLFLDHKTLYYDVEPFLFYVAALREDDCFHLIGYFSKEKQSAQKYNLSCIAVLPPYQKLAYGRFLIDFSFLLSRIEGQPGSPEKPLSELGRVSYESYWRSKVLPFILAPRDSLSGADGDPSTTTNPHSLSNGLHDNTVDLMDFNECVVTIHQITAATGIDPHDVAATIQQLATSIELGADGRPLICFDKTQLLKLKAKYDARATHWIPVDEECLRWSPLIHPHVSYYF</sequence>
<dbReference type="FunFam" id="3.40.630.30:FF:000001">
    <property type="entry name" value="Histone acetyltransferase"/>
    <property type="match status" value="1"/>
</dbReference>
<protein>
    <recommendedName>
        <fullName evidence="3">histone acetyltransferase</fullName>
        <ecNumber evidence="3">2.3.1.48</ecNumber>
    </recommendedName>
</protein>
<accession>A0A8E0RPM4</accession>
<dbReference type="PANTHER" id="PTHR10615">
    <property type="entry name" value="HISTONE ACETYLTRANSFERASE"/>
    <property type="match status" value="1"/>
</dbReference>
<dbReference type="GO" id="GO:0008270">
    <property type="term" value="F:zinc ion binding"/>
    <property type="evidence" value="ECO:0007669"/>
    <property type="project" value="UniProtKB-KW"/>
</dbReference>
<dbReference type="SUPFAM" id="SSF55729">
    <property type="entry name" value="Acyl-CoA N-acyltransferases (Nat)"/>
    <property type="match status" value="1"/>
</dbReference>
<dbReference type="GO" id="GO:0003712">
    <property type="term" value="F:transcription coregulator activity"/>
    <property type="evidence" value="ECO:0007669"/>
    <property type="project" value="TreeGrafter"/>
</dbReference>
<dbReference type="EC" id="2.3.1.48" evidence="3"/>
<keyword evidence="6" id="KW-0863">Zinc-finger</keyword>
<keyword evidence="14" id="KW-1185">Reference proteome</keyword>
<comment type="subcellular location">
    <subcellularLocation>
        <location evidence="1">Nucleus</location>
    </subcellularLocation>
</comment>
<feature type="non-terminal residue" evidence="13">
    <location>
        <position position="1"/>
    </location>
</feature>
<evidence type="ECO:0000256" key="8">
    <source>
        <dbReference type="ARBA" id="ARBA00022853"/>
    </source>
</evidence>
<evidence type="ECO:0000256" key="6">
    <source>
        <dbReference type="ARBA" id="ARBA00022771"/>
    </source>
</evidence>
<dbReference type="GO" id="GO:0005634">
    <property type="term" value="C:nucleus"/>
    <property type="evidence" value="ECO:0007669"/>
    <property type="project" value="UniProtKB-SubCell"/>
</dbReference>
<dbReference type="AlphaFoldDB" id="A0A8E0RPM4"/>
<evidence type="ECO:0000256" key="4">
    <source>
        <dbReference type="ARBA" id="ARBA00022679"/>
    </source>
</evidence>
<evidence type="ECO:0000313" key="13">
    <source>
        <dbReference type="EMBL" id="KAA0184744.1"/>
    </source>
</evidence>
<dbReference type="EMBL" id="LUCM01010941">
    <property type="protein sequence ID" value="KAA0184744.1"/>
    <property type="molecule type" value="Genomic_DNA"/>
</dbReference>
<name>A0A8E0RPM4_9TREM</name>
<dbReference type="GO" id="GO:0010484">
    <property type="term" value="F:histone H3 acetyltransferase activity"/>
    <property type="evidence" value="ECO:0007669"/>
    <property type="project" value="TreeGrafter"/>
</dbReference>
<dbReference type="InterPro" id="IPR016181">
    <property type="entry name" value="Acyl_CoA_acyltransferase"/>
</dbReference>
<dbReference type="OrthoDB" id="787137at2759"/>
<evidence type="ECO:0000256" key="10">
    <source>
        <dbReference type="ARBA" id="ARBA00023242"/>
    </source>
</evidence>
<organism evidence="13 14">
    <name type="scientific">Fasciolopsis buskii</name>
    <dbReference type="NCBI Taxonomy" id="27845"/>
    <lineage>
        <taxon>Eukaryota</taxon>
        <taxon>Metazoa</taxon>
        <taxon>Spiralia</taxon>
        <taxon>Lophotrochozoa</taxon>
        <taxon>Platyhelminthes</taxon>
        <taxon>Trematoda</taxon>
        <taxon>Digenea</taxon>
        <taxon>Plagiorchiida</taxon>
        <taxon>Echinostomata</taxon>
        <taxon>Echinostomatoidea</taxon>
        <taxon>Fasciolidae</taxon>
        <taxon>Fasciolopsis</taxon>
    </lineage>
</organism>
<evidence type="ECO:0000256" key="3">
    <source>
        <dbReference type="ARBA" id="ARBA00013184"/>
    </source>
</evidence>
<gene>
    <name evidence="13" type="ORF">FBUS_06579</name>
</gene>
<comment type="similarity">
    <text evidence="2">Belongs to the MYST (SAS/MOZ) family.</text>
</comment>
<dbReference type="Pfam" id="PF01853">
    <property type="entry name" value="MOZ_SAS"/>
    <property type="match status" value="1"/>
</dbReference>
<evidence type="ECO:0000256" key="1">
    <source>
        <dbReference type="ARBA" id="ARBA00004123"/>
    </source>
</evidence>
<feature type="active site" description="Proton donor/acceptor" evidence="11">
    <location>
        <position position="123"/>
    </location>
</feature>
<reference evidence="13" key="1">
    <citation type="submission" date="2019-05" db="EMBL/GenBank/DDBJ databases">
        <title>Annotation for the trematode Fasciolopsis buski.</title>
        <authorList>
            <person name="Choi Y.-J."/>
        </authorList>
    </citation>
    <scope>NUCLEOTIDE SEQUENCE</scope>
    <source>
        <strain evidence="13">HT</strain>
        <tissue evidence="13">Whole worm</tissue>
    </source>
</reference>
<keyword evidence="5" id="KW-0479">Metal-binding</keyword>
<dbReference type="Proteomes" id="UP000728185">
    <property type="component" value="Unassembled WGS sequence"/>
</dbReference>
<evidence type="ECO:0000313" key="14">
    <source>
        <dbReference type="Proteomes" id="UP000728185"/>
    </source>
</evidence>
<dbReference type="GO" id="GO:0070776">
    <property type="term" value="C:MOZ/MORF histone acetyltransferase complex"/>
    <property type="evidence" value="ECO:0007669"/>
    <property type="project" value="TreeGrafter"/>
</dbReference>
<dbReference type="InterPro" id="IPR036388">
    <property type="entry name" value="WH-like_DNA-bd_sf"/>
</dbReference>
<dbReference type="GO" id="GO:0003682">
    <property type="term" value="F:chromatin binding"/>
    <property type="evidence" value="ECO:0007669"/>
    <property type="project" value="TreeGrafter"/>
</dbReference>
<dbReference type="Gene3D" id="3.40.630.30">
    <property type="match status" value="1"/>
</dbReference>
<dbReference type="Gene3D" id="1.10.10.10">
    <property type="entry name" value="Winged helix-like DNA-binding domain superfamily/Winged helix DNA-binding domain"/>
    <property type="match status" value="1"/>
</dbReference>
<keyword evidence="10" id="KW-0539">Nucleus</keyword>
<dbReference type="InterPro" id="IPR050603">
    <property type="entry name" value="MYST_HAT"/>
</dbReference>
<keyword evidence="8" id="KW-0156">Chromatin regulator</keyword>
<dbReference type="PROSITE" id="PS51726">
    <property type="entry name" value="MYST_HAT"/>
    <property type="match status" value="1"/>
</dbReference>
<evidence type="ECO:0000256" key="11">
    <source>
        <dbReference type="PIRSR" id="PIRSR602717-51"/>
    </source>
</evidence>
<dbReference type="PANTHER" id="PTHR10615:SF217">
    <property type="entry name" value="HISTONE ACETYLTRANSFERASE"/>
    <property type="match status" value="1"/>
</dbReference>
<evidence type="ECO:0000256" key="7">
    <source>
        <dbReference type="ARBA" id="ARBA00022833"/>
    </source>
</evidence>
<evidence type="ECO:0000256" key="5">
    <source>
        <dbReference type="ARBA" id="ARBA00022723"/>
    </source>
</evidence>
<proteinExistence type="inferred from homology"/>
<keyword evidence="4" id="KW-0808">Transferase</keyword>
<evidence type="ECO:0000256" key="9">
    <source>
        <dbReference type="ARBA" id="ARBA00022990"/>
    </source>
</evidence>
<keyword evidence="9" id="KW-0007">Acetylation</keyword>
<evidence type="ECO:0000256" key="2">
    <source>
        <dbReference type="ARBA" id="ARBA00010107"/>
    </source>
</evidence>